<reference evidence="1 2" key="1">
    <citation type="submission" date="2021-06" db="EMBL/GenBank/DDBJ databases">
        <authorList>
            <person name="Palmer J.M."/>
        </authorList>
    </citation>
    <scope>NUCLEOTIDE SEQUENCE [LARGE SCALE GENOMIC DNA]</scope>
    <source>
        <strain evidence="1 2">GA_2019</strain>
        <tissue evidence="1">Muscle</tissue>
    </source>
</reference>
<comment type="caution">
    <text evidence="1">The sequence shown here is derived from an EMBL/GenBank/DDBJ whole genome shotgun (WGS) entry which is preliminary data.</text>
</comment>
<organism evidence="1 2">
    <name type="scientific">Goodea atripinnis</name>
    <dbReference type="NCBI Taxonomy" id="208336"/>
    <lineage>
        <taxon>Eukaryota</taxon>
        <taxon>Metazoa</taxon>
        <taxon>Chordata</taxon>
        <taxon>Craniata</taxon>
        <taxon>Vertebrata</taxon>
        <taxon>Euteleostomi</taxon>
        <taxon>Actinopterygii</taxon>
        <taxon>Neopterygii</taxon>
        <taxon>Teleostei</taxon>
        <taxon>Neoteleostei</taxon>
        <taxon>Acanthomorphata</taxon>
        <taxon>Ovalentaria</taxon>
        <taxon>Atherinomorphae</taxon>
        <taxon>Cyprinodontiformes</taxon>
        <taxon>Goodeidae</taxon>
        <taxon>Goodea</taxon>
    </lineage>
</organism>
<name>A0ABV0NC81_9TELE</name>
<protein>
    <submittedName>
        <fullName evidence="1">Uncharacterized protein</fullName>
    </submittedName>
</protein>
<keyword evidence="2" id="KW-1185">Reference proteome</keyword>
<evidence type="ECO:0000313" key="2">
    <source>
        <dbReference type="Proteomes" id="UP001476798"/>
    </source>
</evidence>
<sequence length="106" mass="12109">MEQPTLFLDLNPIENLWKGCNFTLPLLKSWLEGRSVLMILSADLIDRLSTRSLHWLSSFTESDQSYRSSSSIVVVFVSLQITLLFQGCLTIDYGAYIEMVLNCNEK</sequence>
<dbReference type="EMBL" id="JAHRIO010031895">
    <property type="protein sequence ID" value="MEQ2169000.1"/>
    <property type="molecule type" value="Genomic_DNA"/>
</dbReference>
<gene>
    <name evidence="1" type="ORF">GOODEAATRI_020457</name>
</gene>
<accession>A0ABV0NC81</accession>
<dbReference type="Proteomes" id="UP001476798">
    <property type="component" value="Unassembled WGS sequence"/>
</dbReference>
<proteinExistence type="predicted"/>
<evidence type="ECO:0000313" key="1">
    <source>
        <dbReference type="EMBL" id="MEQ2169000.1"/>
    </source>
</evidence>